<reference evidence="2 3" key="1">
    <citation type="submission" date="2021-01" db="EMBL/GenBank/DDBJ databases">
        <title>Sequencing the genomes of 1000 actinobacteria strains.</title>
        <authorList>
            <person name="Klenk H.-P."/>
        </authorList>
    </citation>
    <scope>NUCLEOTIDE SEQUENCE [LARGE SCALE GENOMIC DNA]</scope>
    <source>
        <strain evidence="2 3">DSM 13057</strain>
    </source>
</reference>
<keyword evidence="3" id="KW-1185">Reference proteome</keyword>
<organism evidence="2 3">
    <name type="scientific">Subtercola frigoramans</name>
    <dbReference type="NCBI Taxonomy" id="120298"/>
    <lineage>
        <taxon>Bacteria</taxon>
        <taxon>Bacillati</taxon>
        <taxon>Actinomycetota</taxon>
        <taxon>Actinomycetes</taxon>
        <taxon>Micrococcales</taxon>
        <taxon>Microbacteriaceae</taxon>
        <taxon>Subtercola</taxon>
    </lineage>
</organism>
<dbReference type="InterPro" id="IPR052716">
    <property type="entry name" value="MOSC_domain"/>
</dbReference>
<comment type="caution">
    <text evidence="2">The sequence shown here is derived from an EMBL/GenBank/DDBJ whole genome shotgun (WGS) entry which is preliminary data.</text>
</comment>
<proteinExistence type="predicted"/>
<evidence type="ECO:0000259" key="1">
    <source>
        <dbReference type="PROSITE" id="PS51340"/>
    </source>
</evidence>
<dbReference type="PANTHER" id="PTHR36930">
    <property type="entry name" value="METAL-SULFUR CLUSTER BIOSYNTHESIS PROTEINS YUAD-RELATED"/>
    <property type="match status" value="1"/>
</dbReference>
<name>A0ABS2L9X4_9MICO</name>
<dbReference type="Gene3D" id="2.40.33.20">
    <property type="entry name" value="PK beta-barrel domain-like"/>
    <property type="match status" value="1"/>
</dbReference>
<dbReference type="Pfam" id="PF03473">
    <property type="entry name" value="MOSC"/>
    <property type="match status" value="1"/>
</dbReference>
<feature type="domain" description="MOSC" evidence="1">
    <location>
        <begin position="27"/>
        <end position="163"/>
    </location>
</feature>
<dbReference type="EMBL" id="JAFBBU010000001">
    <property type="protein sequence ID" value="MBM7473676.1"/>
    <property type="molecule type" value="Genomic_DNA"/>
</dbReference>
<dbReference type="PANTHER" id="PTHR36930:SF1">
    <property type="entry name" value="MOSC DOMAIN-CONTAINING PROTEIN"/>
    <property type="match status" value="1"/>
</dbReference>
<dbReference type="InterPro" id="IPR005302">
    <property type="entry name" value="MoCF_Sase_C"/>
</dbReference>
<dbReference type="PROSITE" id="PS51340">
    <property type="entry name" value="MOSC"/>
    <property type="match status" value="1"/>
</dbReference>
<dbReference type="SUPFAM" id="SSF50800">
    <property type="entry name" value="PK beta-barrel domain-like"/>
    <property type="match status" value="1"/>
</dbReference>
<dbReference type="RefSeq" id="WP_205111308.1">
    <property type="nucleotide sequence ID" value="NZ_BAAAHT010000001.1"/>
</dbReference>
<evidence type="ECO:0000313" key="3">
    <source>
        <dbReference type="Proteomes" id="UP000776164"/>
    </source>
</evidence>
<dbReference type="InterPro" id="IPR011037">
    <property type="entry name" value="Pyrv_Knase-like_insert_dom_sf"/>
</dbReference>
<dbReference type="Proteomes" id="UP000776164">
    <property type="component" value="Unassembled WGS sequence"/>
</dbReference>
<protein>
    <submittedName>
        <fullName evidence="2">MOSC domain-containing protein YiiM</fullName>
    </submittedName>
</protein>
<sequence>MTSSAPETTFRGVVAGLYTCAIAGEEMAIRQSLTLIAGQGVEGDRYLLGTGYYSRRPHEDRQITLIEAETLESIKRDQGIDLPPEETRRNVVTRGVPLAHLVGREFRIGNTRLYGGRLNVPCKYLEDLNDRPGVFNALVNRSGLNARILEGGDIHLGDAIEALA</sequence>
<accession>A0ABS2L9X4</accession>
<evidence type="ECO:0000313" key="2">
    <source>
        <dbReference type="EMBL" id="MBM7473676.1"/>
    </source>
</evidence>
<gene>
    <name evidence="2" type="ORF">JOE66_003310</name>
</gene>